<keyword evidence="3" id="KW-1185">Reference proteome</keyword>
<evidence type="ECO:0000313" key="3">
    <source>
        <dbReference type="Proteomes" id="UP000054805"/>
    </source>
</evidence>
<feature type="chain" id="PRO_5006880420" description="Secreted protein" evidence="1">
    <location>
        <begin position="21"/>
        <end position="59"/>
    </location>
</feature>
<dbReference type="Proteomes" id="UP000054805">
    <property type="component" value="Unassembled WGS sequence"/>
</dbReference>
<feature type="signal peptide" evidence="1">
    <location>
        <begin position="1"/>
        <end position="20"/>
    </location>
</feature>
<gene>
    <name evidence="2" type="ORF">T4B_13226</name>
</gene>
<reference evidence="2 3" key="1">
    <citation type="submission" date="2015-01" db="EMBL/GenBank/DDBJ databases">
        <title>Evolution of Trichinella species and genotypes.</title>
        <authorList>
            <person name="Korhonen P.K."/>
            <person name="Edoardo P."/>
            <person name="Giuseppe L.R."/>
            <person name="Gasser R.B."/>
        </authorList>
    </citation>
    <scope>NUCLEOTIDE SEQUENCE [LARGE SCALE GENOMIC DNA]</scope>
    <source>
        <strain evidence="2">ISS588</strain>
    </source>
</reference>
<protein>
    <recommendedName>
        <fullName evidence="4">Secreted protein</fullName>
    </recommendedName>
</protein>
<keyword evidence="1" id="KW-0732">Signal</keyword>
<name>A0A0V1JBC0_TRIPS</name>
<dbReference type="AlphaFoldDB" id="A0A0V1JBC0"/>
<sequence>MTSVMRMCDFLLLLLQHVVGTVLLNNERTDAVAVEVVLHSLFLKVVRQAQVLLTDFSFN</sequence>
<evidence type="ECO:0008006" key="4">
    <source>
        <dbReference type="Google" id="ProtNLM"/>
    </source>
</evidence>
<organism evidence="2 3">
    <name type="scientific">Trichinella pseudospiralis</name>
    <name type="common">Parasitic roundworm</name>
    <dbReference type="NCBI Taxonomy" id="6337"/>
    <lineage>
        <taxon>Eukaryota</taxon>
        <taxon>Metazoa</taxon>
        <taxon>Ecdysozoa</taxon>
        <taxon>Nematoda</taxon>
        <taxon>Enoplea</taxon>
        <taxon>Dorylaimia</taxon>
        <taxon>Trichinellida</taxon>
        <taxon>Trichinellidae</taxon>
        <taxon>Trichinella</taxon>
    </lineage>
</organism>
<evidence type="ECO:0000313" key="2">
    <source>
        <dbReference type="EMBL" id="KRZ32278.1"/>
    </source>
</evidence>
<accession>A0A0V1JBC0</accession>
<dbReference type="EMBL" id="JYDS01000017">
    <property type="protein sequence ID" value="KRZ32278.1"/>
    <property type="molecule type" value="Genomic_DNA"/>
</dbReference>
<proteinExistence type="predicted"/>
<comment type="caution">
    <text evidence="2">The sequence shown here is derived from an EMBL/GenBank/DDBJ whole genome shotgun (WGS) entry which is preliminary data.</text>
</comment>
<evidence type="ECO:0000256" key="1">
    <source>
        <dbReference type="SAM" id="SignalP"/>
    </source>
</evidence>